<evidence type="ECO:0000259" key="12">
    <source>
        <dbReference type="Pfam" id="PF21687"/>
    </source>
</evidence>
<dbReference type="SUPFAM" id="SSF158544">
    <property type="entry name" value="GspK insert domain-like"/>
    <property type="match status" value="2"/>
</dbReference>
<keyword evidence="5 10" id="KW-0997">Cell inner membrane</keyword>
<dbReference type="AlphaFoldDB" id="A0A2T5IWL7"/>
<evidence type="ECO:0000256" key="5">
    <source>
        <dbReference type="ARBA" id="ARBA00022519"/>
    </source>
</evidence>
<organism evidence="13 14">
    <name type="scientific">Agitococcus lubricus</name>
    <dbReference type="NCBI Taxonomy" id="1077255"/>
    <lineage>
        <taxon>Bacteria</taxon>
        <taxon>Pseudomonadati</taxon>
        <taxon>Pseudomonadota</taxon>
        <taxon>Gammaproteobacteria</taxon>
        <taxon>Moraxellales</taxon>
        <taxon>Moraxellaceae</taxon>
        <taxon>Agitococcus</taxon>
    </lineage>
</organism>
<feature type="domain" description="T2SS protein K second SAM-like" evidence="11">
    <location>
        <begin position="214"/>
        <end position="277"/>
    </location>
</feature>
<gene>
    <name evidence="13" type="ORF">C8N29_11351</name>
</gene>
<dbReference type="InterPro" id="IPR038072">
    <property type="entry name" value="GspK_central_sf"/>
</dbReference>
<evidence type="ECO:0000256" key="4">
    <source>
        <dbReference type="ARBA" id="ARBA00022475"/>
    </source>
</evidence>
<dbReference type="InterPro" id="IPR049179">
    <property type="entry name" value="T2SSK_SAM-like_2nd"/>
</dbReference>
<keyword evidence="14" id="KW-1185">Reference proteome</keyword>
<dbReference type="InterPro" id="IPR049031">
    <property type="entry name" value="T2SSK_SAM-like_1st"/>
</dbReference>
<evidence type="ECO:0000256" key="10">
    <source>
        <dbReference type="PIRNR" id="PIRNR002786"/>
    </source>
</evidence>
<dbReference type="EMBL" id="QAON01000013">
    <property type="protein sequence ID" value="PTQ88284.1"/>
    <property type="molecule type" value="Genomic_DNA"/>
</dbReference>
<evidence type="ECO:0000256" key="1">
    <source>
        <dbReference type="ARBA" id="ARBA00004533"/>
    </source>
</evidence>
<dbReference type="Gene3D" id="3.30.1300.30">
    <property type="entry name" value="GSPII I/J protein-like"/>
    <property type="match status" value="1"/>
</dbReference>
<sequence length="334" mass="37357">MRIPLKQRGVALLTVLLVVAMATILAVAMVKSQQSFLRRSSSVFSQDQAYLYTLGAESFAKSIIQEDKDNDQNKTNPQDALNENWAKRVPPFPVEGGYVLAQIDDLQAKFNLNNLWQEGQLNTAALTMYMRLLASLDISPALASPLVDWLDPDNLPYDGDGAEEDWYLRLKPAYRTANHALVSTSELLLLRGYTPEIVAKLQPHITALPTFTTININTASAEVLVASADNLTLNMAKELVNTRPKEGFGSVELFLANPIFSNISADEKQNMTKMLGVRTQYFRVLAEAEIDLKRRVLSVTIARDDSSTIRTISRDWSQQWQTVTQQKSHIKDTP</sequence>
<proteinExistence type="inferred from homology"/>
<dbReference type="Proteomes" id="UP000244223">
    <property type="component" value="Unassembled WGS sequence"/>
</dbReference>
<evidence type="ECO:0000256" key="2">
    <source>
        <dbReference type="ARBA" id="ARBA00007246"/>
    </source>
</evidence>
<keyword evidence="4 10" id="KW-1003">Cell membrane</keyword>
<comment type="similarity">
    <text evidence="2 10">Belongs to the GSP K family.</text>
</comment>
<dbReference type="PIRSF" id="PIRSF002786">
    <property type="entry name" value="XcpX"/>
    <property type="match status" value="1"/>
</dbReference>
<evidence type="ECO:0000256" key="7">
    <source>
        <dbReference type="ARBA" id="ARBA00022927"/>
    </source>
</evidence>
<keyword evidence="8" id="KW-1133">Transmembrane helix</keyword>
<dbReference type="PANTHER" id="PTHR38831">
    <property type="entry name" value="TYPE II SECRETION SYSTEM PROTEIN K"/>
    <property type="match status" value="1"/>
</dbReference>
<dbReference type="Gene3D" id="1.10.40.60">
    <property type="entry name" value="EpsJ-like"/>
    <property type="match status" value="2"/>
</dbReference>
<dbReference type="InterPro" id="IPR045584">
    <property type="entry name" value="Pilin-like"/>
</dbReference>
<feature type="domain" description="T2SS protein K first SAM-like" evidence="12">
    <location>
        <begin position="108"/>
        <end position="210"/>
    </location>
</feature>
<name>A0A2T5IWL7_9GAMM</name>
<comment type="subcellular location">
    <subcellularLocation>
        <location evidence="1 10">Cell inner membrane</location>
    </subcellularLocation>
</comment>
<dbReference type="NCBIfam" id="NF037980">
    <property type="entry name" value="T2SS_GspK"/>
    <property type="match status" value="1"/>
</dbReference>
<dbReference type="SUPFAM" id="SSF54523">
    <property type="entry name" value="Pili subunits"/>
    <property type="match status" value="1"/>
</dbReference>
<evidence type="ECO:0000256" key="3">
    <source>
        <dbReference type="ARBA" id="ARBA00022448"/>
    </source>
</evidence>
<dbReference type="GO" id="GO:0009306">
    <property type="term" value="P:protein secretion"/>
    <property type="evidence" value="ECO:0007669"/>
    <property type="project" value="InterPro"/>
</dbReference>
<keyword evidence="9 10" id="KW-0472">Membrane</keyword>
<evidence type="ECO:0000256" key="6">
    <source>
        <dbReference type="ARBA" id="ARBA00022692"/>
    </source>
</evidence>
<evidence type="ECO:0000313" key="13">
    <source>
        <dbReference type="EMBL" id="PTQ88284.1"/>
    </source>
</evidence>
<protein>
    <recommendedName>
        <fullName evidence="10">Type II secretion system protein K</fullName>
    </recommendedName>
</protein>
<comment type="caution">
    <text evidence="13">The sequence shown here is derived from an EMBL/GenBank/DDBJ whole genome shotgun (WGS) entry which is preliminary data.</text>
</comment>
<evidence type="ECO:0000256" key="8">
    <source>
        <dbReference type="ARBA" id="ARBA00022989"/>
    </source>
</evidence>
<dbReference type="GO" id="GO:0005886">
    <property type="term" value="C:plasma membrane"/>
    <property type="evidence" value="ECO:0007669"/>
    <property type="project" value="UniProtKB-SubCell"/>
</dbReference>
<evidence type="ECO:0000259" key="11">
    <source>
        <dbReference type="Pfam" id="PF03934"/>
    </source>
</evidence>
<keyword evidence="6" id="KW-0812">Transmembrane</keyword>
<keyword evidence="7" id="KW-0653">Protein transport</keyword>
<evidence type="ECO:0000313" key="14">
    <source>
        <dbReference type="Proteomes" id="UP000244223"/>
    </source>
</evidence>
<dbReference type="Pfam" id="PF03934">
    <property type="entry name" value="T2SSK"/>
    <property type="match status" value="1"/>
</dbReference>
<dbReference type="Pfam" id="PF21687">
    <property type="entry name" value="T2SSK_1st"/>
    <property type="match status" value="1"/>
</dbReference>
<dbReference type="RefSeq" id="WP_107866393.1">
    <property type="nucleotide sequence ID" value="NZ_QAON01000013.1"/>
</dbReference>
<accession>A0A2T5IWL7</accession>
<evidence type="ECO:0000256" key="9">
    <source>
        <dbReference type="ARBA" id="ARBA00023136"/>
    </source>
</evidence>
<dbReference type="PANTHER" id="PTHR38831:SF1">
    <property type="entry name" value="TYPE II SECRETION SYSTEM PROTEIN K-RELATED"/>
    <property type="match status" value="1"/>
</dbReference>
<dbReference type="InterPro" id="IPR005628">
    <property type="entry name" value="GspK"/>
</dbReference>
<reference evidence="13 14" key="1">
    <citation type="submission" date="2018-04" db="EMBL/GenBank/DDBJ databases">
        <title>Genomic Encyclopedia of Archaeal and Bacterial Type Strains, Phase II (KMG-II): from individual species to whole genera.</title>
        <authorList>
            <person name="Goeker M."/>
        </authorList>
    </citation>
    <scope>NUCLEOTIDE SEQUENCE [LARGE SCALE GENOMIC DNA]</scope>
    <source>
        <strain evidence="13 14">DSM 5822</strain>
    </source>
</reference>
<dbReference type="OrthoDB" id="5293133at2"/>
<keyword evidence="3 10" id="KW-0813">Transport</keyword>